<comment type="caution">
    <text evidence="2">The sequence shown here is derived from an EMBL/GenBank/DDBJ whole genome shotgun (WGS) entry which is preliminary data.</text>
</comment>
<evidence type="ECO:0000313" key="3">
    <source>
        <dbReference type="Proteomes" id="UP000078046"/>
    </source>
</evidence>
<dbReference type="EMBL" id="LWCA01000296">
    <property type="protein sequence ID" value="OAF69346.1"/>
    <property type="molecule type" value="Genomic_DNA"/>
</dbReference>
<keyword evidence="1" id="KW-0472">Membrane</keyword>
<feature type="transmembrane region" description="Helical" evidence="1">
    <location>
        <begin position="37"/>
        <end position="58"/>
    </location>
</feature>
<dbReference type="AlphaFoldDB" id="A0A177B512"/>
<accession>A0A177B512</accession>
<keyword evidence="1" id="KW-0812">Transmembrane</keyword>
<sequence length="222" mass="26721">MDQKCFRCKFTELFDEKSHKCLPLPKNTLCLHEDRDVIIFIYRILILLFLFLSCVHFMRNRNSPYLCSSRCELDIVMIIGLTFNCLNQMLMVFDKYLCVLTVYGHNIGDAFYHFGLFCKIYNYKNKSNFFVPRLYYIKRIVVIMLIIVMVEITIAWYFIMDFANVDYINMSRILTDSAEYLEVTCNRFFYPKLLNLLFIRIIQIFTIYVAFPQTINWFIQNN</sequence>
<keyword evidence="1" id="KW-1133">Transmembrane helix</keyword>
<feature type="transmembrane region" description="Helical" evidence="1">
    <location>
        <begin position="197"/>
        <end position="219"/>
    </location>
</feature>
<gene>
    <name evidence="2" type="ORF">A3Q56_02923</name>
</gene>
<feature type="transmembrane region" description="Helical" evidence="1">
    <location>
        <begin position="140"/>
        <end position="159"/>
    </location>
</feature>
<keyword evidence="3" id="KW-1185">Reference proteome</keyword>
<name>A0A177B512_9BILA</name>
<reference evidence="2 3" key="1">
    <citation type="submission" date="2016-04" db="EMBL/GenBank/DDBJ databases">
        <title>The genome of Intoshia linei affirms orthonectids as highly simplified spiralians.</title>
        <authorList>
            <person name="Mikhailov K.V."/>
            <person name="Slusarev G.S."/>
            <person name="Nikitin M.A."/>
            <person name="Logacheva M.D."/>
            <person name="Penin A."/>
            <person name="Aleoshin V."/>
            <person name="Panchin Y.V."/>
        </authorList>
    </citation>
    <scope>NUCLEOTIDE SEQUENCE [LARGE SCALE GENOMIC DNA]</scope>
    <source>
        <strain evidence="2">Intl2013</strain>
        <tissue evidence="2">Whole animal</tissue>
    </source>
</reference>
<proteinExistence type="predicted"/>
<evidence type="ECO:0000256" key="1">
    <source>
        <dbReference type="SAM" id="Phobius"/>
    </source>
</evidence>
<organism evidence="2 3">
    <name type="scientific">Intoshia linei</name>
    <dbReference type="NCBI Taxonomy" id="1819745"/>
    <lineage>
        <taxon>Eukaryota</taxon>
        <taxon>Metazoa</taxon>
        <taxon>Spiralia</taxon>
        <taxon>Lophotrochozoa</taxon>
        <taxon>Mesozoa</taxon>
        <taxon>Orthonectida</taxon>
        <taxon>Rhopaluridae</taxon>
        <taxon>Intoshia</taxon>
    </lineage>
</organism>
<protein>
    <submittedName>
        <fullName evidence="2">Uncharacterized protein</fullName>
    </submittedName>
</protein>
<dbReference type="Proteomes" id="UP000078046">
    <property type="component" value="Unassembled WGS sequence"/>
</dbReference>
<evidence type="ECO:0000313" key="2">
    <source>
        <dbReference type="EMBL" id="OAF69346.1"/>
    </source>
</evidence>